<proteinExistence type="predicted"/>
<dbReference type="SMART" id="SM00028">
    <property type="entry name" value="TPR"/>
    <property type="match status" value="6"/>
</dbReference>
<accession>A0A844XZ57</accession>
<dbReference type="EMBL" id="WTYF01000004">
    <property type="protein sequence ID" value="MXO50182.1"/>
    <property type="molecule type" value="Genomic_DNA"/>
</dbReference>
<keyword evidence="1" id="KW-0802">TPR repeat</keyword>
<dbReference type="Proteomes" id="UP000444185">
    <property type="component" value="Unassembled WGS sequence"/>
</dbReference>
<dbReference type="InterPro" id="IPR011990">
    <property type="entry name" value="TPR-like_helical_dom_sf"/>
</dbReference>
<dbReference type="PANTHER" id="PTHR12558">
    <property type="entry name" value="CELL DIVISION CYCLE 16,23,27"/>
    <property type="match status" value="1"/>
</dbReference>
<dbReference type="PROSITE" id="PS51257">
    <property type="entry name" value="PROKAR_LIPOPROTEIN"/>
    <property type="match status" value="1"/>
</dbReference>
<evidence type="ECO:0000313" key="3">
    <source>
        <dbReference type="Proteomes" id="UP000444185"/>
    </source>
</evidence>
<dbReference type="SUPFAM" id="SSF48452">
    <property type="entry name" value="TPR-like"/>
    <property type="match status" value="2"/>
</dbReference>
<dbReference type="OrthoDB" id="7259535at2"/>
<comment type="caution">
    <text evidence="2">The sequence shown here is derived from an EMBL/GenBank/DDBJ whole genome shotgun (WGS) entry which is preliminary data.</text>
</comment>
<gene>
    <name evidence="2" type="ORF">GRI42_02560</name>
</gene>
<dbReference type="Pfam" id="PF13432">
    <property type="entry name" value="TPR_16"/>
    <property type="match status" value="3"/>
</dbReference>
<dbReference type="Gene3D" id="1.25.40.10">
    <property type="entry name" value="Tetratricopeptide repeat domain"/>
    <property type="match status" value="2"/>
</dbReference>
<evidence type="ECO:0000313" key="2">
    <source>
        <dbReference type="EMBL" id="MXO50182.1"/>
    </source>
</evidence>
<feature type="repeat" description="TPR" evidence="1">
    <location>
        <begin position="129"/>
        <end position="162"/>
    </location>
</feature>
<dbReference type="Pfam" id="PF14559">
    <property type="entry name" value="TPR_19"/>
    <property type="match status" value="1"/>
</dbReference>
<reference evidence="2 3" key="1">
    <citation type="submission" date="2019-12" db="EMBL/GenBank/DDBJ databases">
        <title>Genomic-based taxomic classification of the family Erythrobacteraceae.</title>
        <authorList>
            <person name="Xu L."/>
        </authorList>
    </citation>
    <scope>NUCLEOTIDE SEQUENCE [LARGE SCALE GENOMIC DNA]</scope>
    <source>
        <strain evidence="2 3">DSM 16225</strain>
    </source>
</reference>
<name>A0A844XZ57_9SPHN</name>
<dbReference type="AlphaFoldDB" id="A0A844XZ57"/>
<keyword evidence="3" id="KW-1185">Reference proteome</keyword>
<dbReference type="RefSeq" id="WP_160606632.1">
    <property type="nucleotide sequence ID" value="NZ_WTYF01000004.1"/>
</dbReference>
<protein>
    <submittedName>
        <fullName evidence="2">Tetratricopeptide repeat protein</fullName>
    </submittedName>
</protein>
<dbReference type="InterPro" id="IPR019734">
    <property type="entry name" value="TPR_rpt"/>
</dbReference>
<organism evidence="2 3">
    <name type="scientific">Qipengyuania gaetbuli</name>
    <dbReference type="NCBI Taxonomy" id="266952"/>
    <lineage>
        <taxon>Bacteria</taxon>
        <taxon>Pseudomonadati</taxon>
        <taxon>Pseudomonadota</taxon>
        <taxon>Alphaproteobacteria</taxon>
        <taxon>Sphingomonadales</taxon>
        <taxon>Erythrobacteraceae</taxon>
        <taxon>Qipengyuania</taxon>
    </lineage>
</organism>
<dbReference type="PROSITE" id="PS50005">
    <property type="entry name" value="TPR"/>
    <property type="match status" value="1"/>
</dbReference>
<evidence type="ECO:0000256" key="1">
    <source>
        <dbReference type="PROSITE-ProRule" id="PRU00339"/>
    </source>
</evidence>
<sequence>MTCRTDFRLAAVLAAALVAGCGESGGTRDGIENLRAQVERGDARAVQLTLEELAASGTPRTDYAALAGKEALERGDLVSARKWLGDGQFSPQTASEGFRLLSKLAYREGNLPASIEALERARAVAPDDPELWVDIGRLRYNIGNQFAALDAAQKAVELGPDNAAALRFRGHLARDSEGMVPATEWFARARQAAPRDQEVRIEYAAALLDAGDVPQAIDLLYEEESETPAAHYLKAVAAARSGAFVEAREALDRSGAVRSRTPAARLLSAIIDIERGNLESAAQTLDQLQRLQPDNRRVAELLAFALSRSGGEEELVYRFAEQARGPLGSVWLRTLVGRAYEALGDREQAAVFLDLASSPAEALAVLPPTGVQGGAALAKRDAIRVRMYNGDFQGGLAAARSFTAEFPNSSDAWALQGDAALAAGDRVGARQAYGKAASIKRSWPLVLRLSAALESEDAARVIAEYAAANPANGHAAAFAASAYAEAGKWQEAADLFDRALKRGMRGVPWVLAARSVAAGQLGEGQGAAKLNWALEAYETQRTSLPAITALLDALPPEDRTLRSELQAKLAALSRR</sequence>
<dbReference type="PANTHER" id="PTHR12558:SF33">
    <property type="entry name" value="BLL7664 PROTEIN"/>
    <property type="match status" value="1"/>
</dbReference>